<dbReference type="EMBL" id="FONH01000002">
    <property type="protein sequence ID" value="SFE36497.1"/>
    <property type="molecule type" value="Genomic_DNA"/>
</dbReference>
<dbReference type="AlphaFoldDB" id="A0A1I1ZYC1"/>
<protein>
    <recommendedName>
        <fullName evidence="3">DUF3168 domain-containing protein</fullName>
    </recommendedName>
</protein>
<dbReference type="Pfam" id="PF11367">
    <property type="entry name" value="Tail_completion_gp17"/>
    <property type="match status" value="1"/>
</dbReference>
<sequence length="121" mass="13826">MADEDTLEAALAALLGPLVAGRIYPDTAPDDPEFPLIIYQQVGGKAYQYLEKKLPDYRHARMQIMVWSKRRLEASRISLEVGRLIIESPLIAESYGEPAWMPNDVLHIRGTRQDFGIWFPR</sequence>
<accession>A0A1I1ZYC1</accession>
<gene>
    <name evidence="1" type="ORF">SAMN02799615_00851</name>
</gene>
<evidence type="ECO:0000313" key="1">
    <source>
        <dbReference type="EMBL" id="SFE36497.1"/>
    </source>
</evidence>
<evidence type="ECO:0008006" key="3">
    <source>
        <dbReference type="Google" id="ProtNLM"/>
    </source>
</evidence>
<name>A0A1I1ZYC1_9GAMM</name>
<dbReference type="STRING" id="500610.SAMN02799615_00851"/>
<dbReference type="Proteomes" id="UP000199477">
    <property type="component" value="Unassembled WGS sequence"/>
</dbReference>
<proteinExistence type="predicted"/>
<reference evidence="2" key="1">
    <citation type="submission" date="2016-10" db="EMBL/GenBank/DDBJ databases">
        <authorList>
            <person name="Varghese N."/>
            <person name="Submissions S."/>
        </authorList>
    </citation>
    <scope>NUCLEOTIDE SEQUENCE [LARGE SCALE GENOMIC DNA]</scope>
    <source>
        <strain evidence="2">UNC178MFTsu3.1</strain>
    </source>
</reference>
<dbReference type="RefSeq" id="WP_026636560.1">
    <property type="nucleotide sequence ID" value="NZ_FONH01000002.1"/>
</dbReference>
<organism evidence="1 2">
    <name type="scientific">Dyella marensis</name>
    <dbReference type="NCBI Taxonomy" id="500610"/>
    <lineage>
        <taxon>Bacteria</taxon>
        <taxon>Pseudomonadati</taxon>
        <taxon>Pseudomonadota</taxon>
        <taxon>Gammaproteobacteria</taxon>
        <taxon>Lysobacterales</taxon>
        <taxon>Rhodanobacteraceae</taxon>
        <taxon>Dyella</taxon>
    </lineage>
</organism>
<keyword evidence="2" id="KW-1185">Reference proteome</keyword>
<dbReference type="InterPro" id="IPR021508">
    <property type="entry name" value="Gp17-like"/>
</dbReference>
<evidence type="ECO:0000313" key="2">
    <source>
        <dbReference type="Proteomes" id="UP000199477"/>
    </source>
</evidence>